<protein>
    <submittedName>
        <fullName evidence="2">Uncharacterized protein</fullName>
    </submittedName>
</protein>
<organism evidence="2 3">
    <name type="scientific">Odoribacter splanchnicus (strain ATCC 29572 / DSM 20712 / CIP 104287 / JCM 15291 / NCTC 10825 / 1651/6)</name>
    <name type="common">Bacteroides splanchnicus</name>
    <dbReference type="NCBI Taxonomy" id="709991"/>
    <lineage>
        <taxon>Bacteria</taxon>
        <taxon>Pseudomonadati</taxon>
        <taxon>Bacteroidota</taxon>
        <taxon>Bacteroidia</taxon>
        <taxon>Bacteroidales</taxon>
        <taxon>Odoribacteraceae</taxon>
        <taxon>Odoribacter</taxon>
    </lineage>
</organism>
<dbReference type="PaxDb" id="709991-Odosp_1321"/>
<dbReference type="Proteomes" id="UP000006657">
    <property type="component" value="Chromosome"/>
</dbReference>
<evidence type="ECO:0000313" key="2">
    <source>
        <dbReference type="EMBL" id="ADY32361.1"/>
    </source>
</evidence>
<keyword evidence="1" id="KW-0812">Transmembrane</keyword>
<keyword evidence="1" id="KW-1133">Transmembrane helix</keyword>
<evidence type="ECO:0000313" key="3">
    <source>
        <dbReference type="Proteomes" id="UP000006657"/>
    </source>
</evidence>
<keyword evidence="3" id="KW-1185">Reference proteome</keyword>
<keyword evidence="1" id="KW-0472">Membrane</keyword>
<dbReference type="AlphaFoldDB" id="F9ZCB5"/>
<evidence type="ECO:0000256" key="1">
    <source>
        <dbReference type="SAM" id="Phobius"/>
    </source>
</evidence>
<dbReference type="STRING" id="709991.Odosp_1321"/>
<dbReference type="KEGG" id="osp:Odosp_1321"/>
<dbReference type="HOGENOM" id="CLU_2410369_0_0_10"/>
<proteinExistence type="predicted"/>
<feature type="transmembrane region" description="Helical" evidence="1">
    <location>
        <begin position="15"/>
        <end position="34"/>
    </location>
</feature>
<gene>
    <name evidence="2" type="ordered locus">Odosp_1321</name>
</gene>
<accession>F9ZCB5</accession>
<reference evidence="2 3" key="1">
    <citation type="journal article" date="2011" name="Stand. Genomic Sci.">
        <title>Complete genome sequence of Odoribacter splanchnicus type strain (1651/6).</title>
        <authorList>
            <consortium name="US DOE Joint Genome Institute (JGI-PGF)"/>
            <person name="Goker M."/>
            <person name="Gronow S."/>
            <person name="Zeytun A."/>
            <person name="Nolan M."/>
            <person name="Lucas S."/>
            <person name="Lapidus A."/>
            <person name="Hammon N."/>
            <person name="Deshpande S."/>
            <person name="Cheng J.F."/>
            <person name="Pitluck S."/>
            <person name="Liolios K."/>
            <person name="Pagani I."/>
            <person name="Ivanova N."/>
            <person name="Mavromatis K."/>
            <person name="Ovchinikova G."/>
            <person name="Pati A."/>
            <person name="Tapia R."/>
            <person name="Han C."/>
            <person name="Goodwin L."/>
            <person name="Chen A."/>
            <person name="Palaniappan K."/>
            <person name="Land M."/>
            <person name="Hauser L."/>
            <person name="Jeffries C.D."/>
            <person name="Brambilla E.M."/>
            <person name="Rohde M."/>
            <person name="Detter J.C."/>
            <person name="Woyke T."/>
            <person name="Bristow J."/>
            <person name="Markowitz V."/>
            <person name="Hugenholtz P."/>
            <person name="Eisen J.A."/>
            <person name="Kyrpides N.C."/>
            <person name="Klenk H.P."/>
        </authorList>
    </citation>
    <scope>NUCLEOTIDE SEQUENCE [LARGE SCALE GENOMIC DNA]</scope>
    <source>
        <strain evidence="3">ATCC 29572 / DSM 20712 / JCM 15291 / NCTC 10825 / 1651/6</strain>
    </source>
</reference>
<name>F9ZCB5_ODOSD</name>
<dbReference type="EMBL" id="CP002544">
    <property type="protein sequence ID" value="ADY32361.1"/>
    <property type="molecule type" value="Genomic_DNA"/>
</dbReference>
<sequence>MPSENEQILKMKKKVKFLIGGIVFSISLSINFIISSNSEETILYFDNIDAIAEKESGDDFTPTCIKAGYLCTGIDKNGNMGTFDGLSAEMHN</sequence>